<reference evidence="2 3" key="1">
    <citation type="journal article" date="2016" name="Mol. Biol. Evol.">
        <title>Comparative Genomics of Early-Diverging Mushroom-Forming Fungi Provides Insights into the Origins of Lignocellulose Decay Capabilities.</title>
        <authorList>
            <person name="Nagy L.G."/>
            <person name="Riley R."/>
            <person name="Tritt A."/>
            <person name="Adam C."/>
            <person name="Daum C."/>
            <person name="Floudas D."/>
            <person name="Sun H."/>
            <person name="Yadav J.S."/>
            <person name="Pangilinan J."/>
            <person name="Larsson K.H."/>
            <person name="Matsuura K."/>
            <person name="Barry K."/>
            <person name="Labutti K."/>
            <person name="Kuo R."/>
            <person name="Ohm R.A."/>
            <person name="Bhattacharya S.S."/>
            <person name="Shirouzu T."/>
            <person name="Yoshinaga Y."/>
            <person name="Martin F.M."/>
            <person name="Grigoriev I.V."/>
            <person name="Hibbett D.S."/>
        </authorList>
    </citation>
    <scope>NUCLEOTIDE SEQUENCE [LARGE SCALE GENOMIC DNA]</scope>
    <source>
        <strain evidence="2 3">CBS 109695</strain>
    </source>
</reference>
<dbReference type="EMBL" id="KV417480">
    <property type="protein sequence ID" value="KZP34198.1"/>
    <property type="molecule type" value="Genomic_DNA"/>
</dbReference>
<feature type="transmembrane region" description="Helical" evidence="1">
    <location>
        <begin position="288"/>
        <end position="308"/>
    </location>
</feature>
<dbReference type="AlphaFoldDB" id="A0A166WX21"/>
<keyword evidence="1" id="KW-0812">Transmembrane</keyword>
<organism evidence="2 3">
    <name type="scientific">Athelia psychrophila</name>
    <dbReference type="NCBI Taxonomy" id="1759441"/>
    <lineage>
        <taxon>Eukaryota</taxon>
        <taxon>Fungi</taxon>
        <taxon>Dikarya</taxon>
        <taxon>Basidiomycota</taxon>
        <taxon>Agaricomycotina</taxon>
        <taxon>Agaricomycetes</taxon>
        <taxon>Agaricomycetidae</taxon>
        <taxon>Atheliales</taxon>
        <taxon>Atheliaceae</taxon>
        <taxon>Athelia</taxon>
    </lineage>
</organism>
<dbReference type="OrthoDB" id="2747447at2759"/>
<keyword evidence="1" id="KW-0472">Membrane</keyword>
<accession>A0A166WX21</accession>
<evidence type="ECO:0000256" key="1">
    <source>
        <dbReference type="SAM" id="Phobius"/>
    </source>
</evidence>
<sequence>MSIVSNFQDLSAVLSLFAADTVEKKVSNPRANDLERMSTTWSIFGMIGSVRAYIKLISGIHSAEQAGVDIHGFGGYTSEKTKTAMSVRQIGSMSTRKAFQDDREQLLGQVEGAGSQWKRPFIVVMGYSRCPFEGKKVVKEVSGRAVSALLSVAITCIPLLAIRKSIRGDAIDNATLGAAIGTSLIAGCCLPILLHGMNPVGVAHSVPLHDLESQAPGRFEHGLLQDGDTVVTSKKSSTIYWQTSDEEPLPRSGDRMSIRVLAAFATCISITAYVMNYLELGRAPTWRAYVWLGIQTVILALRFAMWAVRPQVLANRSKSLLFVVTGSLVVPALKPSAEVATTTLPRDVVRFAVASAQSKILNLGGTIDNLQLVALDLLSDVAPADILLSDYCSFGELSKSAGEIKAVRLPWSWVEEIYAAQGLILGNNPWALGGLYLAAIVQDGKFRGLSTVHPRGASAAHSHGEDSFASLAKKDHSLQNIVGVTSSNYGMKGTLFDGTITEMLPIQHDLMDWHLEFQENVLRCRASAVSNGPHYNEMHVKNFGEGHLGTKTMSKSVPTIRGVLEQGRKIVVKEKEKDHATCEEFCTIFGF</sequence>
<evidence type="ECO:0000313" key="2">
    <source>
        <dbReference type="EMBL" id="KZP34198.1"/>
    </source>
</evidence>
<keyword evidence="1" id="KW-1133">Transmembrane helix</keyword>
<feature type="transmembrane region" description="Helical" evidence="1">
    <location>
        <begin position="258"/>
        <end position="276"/>
    </location>
</feature>
<protein>
    <submittedName>
        <fullName evidence="2">Uncharacterized protein</fullName>
    </submittedName>
</protein>
<evidence type="ECO:0000313" key="3">
    <source>
        <dbReference type="Proteomes" id="UP000076532"/>
    </source>
</evidence>
<proteinExistence type="predicted"/>
<feature type="transmembrane region" description="Helical" evidence="1">
    <location>
        <begin position="174"/>
        <end position="194"/>
    </location>
</feature>
<dbReference type="Proteomes" id="UP000076532">
    <property type="component" value="Unassembled WGS sequence"/>
</dbReference>
<name>A0A166WX21_9AGAM</name>
<gene>
    <name evidence="2" type="ORF">FIBSPDRAFT_809245</name>
</gene>
<feature type="transmembrane region" description="Helical" evidence="1">
    <location>
        <begin position="145"/>
        <end position="162"/>
    </location>
</feature>
<keyword evidence="3" id="KW-1185">Reference proteome</keyword>